<evidence type="ECO:0000313" key="3">
    <source>
        <dbReference type="RefSeq" id="XP_018014743.1"/>
    </source>
</evidence>
<proteinExistence type="predicted"/>
<dbReference type="AlphaFoldDB" id="A0A8B7NM41"/>
<accession>A0A8B7NM41</accession>
<dbReference type="GeneID" id="108671683"/>
<dbReference type="RefSeq" id="XP_018014743.1">
    <property type="nucleotide sequence ID" value="XM_018159254.2"/>
</dbReference>
<dbReference type="Proteomes" id="UP000694843">
    <property type="component" value="Unplaced"/>
</dbReference>
<dbReference type="OrthoDB" id="6371112at2759"/>
<feature type="region of interest" description="Disordered" evidence="1">
    <location>
        <begin position="166"/>
        <end position="185"/>
    </location>
</feature>
<dbReference type="KEGG" id="hazt:108671683"/>
<evidence type="ECO:0000313" key="2">
    <source>
        <dbReference type="Proteomes" id="UP000694843"/>
    </source>
</evidence>
<protein>
    <submittedName>
        <fullName evidence="3">Uncharacterized protein LOC108671683</fullName>
    </submittedName>
</protein>
<sequence length="204" mass="23181">MVVSYVHHALEHRQSRERMTRALTSHVDARDVVSKRLVSEQEYFIRHNLLPKVLEVAQQRWQAAYDAAHVGLAVPLTRPQLIARAAALGVPVTEDNFDTLYKYRPDVRLCRNCCHVEACPHFLRPNRRFNCHIEAERTAPDYPHTLHLVVSRDAAGAPEQLVQQVASRSQAGTRDRPKPPSITSTDLTHLREQVCQLAQAYVAV</sequence>
<evidence type="ECO:0000256" key="1">
    <source>
        <dbReference type="SAM" id="MobiDB-lite"/>
    </source>
</evidence>
<name>A0A8B7NM41_HYAAZ</name>
<keyword evidence="2" id="KW-1185">Reference proteome</keyword>
<organism evidence="2 3">
    <name type="scientific">Hyalella azteca</name>
    <name type="common">Amphipod</name>
    <dbReference type="NCBI Taxonomy" id="294128"/>
    <lineage>
        <taxon>Eukaryota</taxon>
        <taxon>Metazoa</taxon>
        <taxon>Ecdysozoa</taxon>
        <taxon>Arthropoda</taxon>
        <taxon>Crustacea</taxon>
        <taxon>Multicrustacea</taxon>
        <taxon>Malacostraca</taxon>
        <taxon>Eumalacostraca</taxon>
        <taxon>Peracarida</taxon>
        <taxon>Amphipoda</taxon>
        <taxon>Senticaudata</taxon>
        <taxon>Talitrida</taxon>
        <taxon>Talitroidea</taxon>
        <taxon>Hyalellidae</taxon>
        <taxon>Hyalella</taxon>
    </lineage>
</organism>
<gene>
    <name evidence="3" type="primary">LOC108671683</name>
</gene>
<reference evidence="3" key="1">
    <citation type="submission" date="2025-08" db="UniProtKB">
        <authorList>
            <consortium name="RefSeq"/>
        </authorList>
    </citation>
    <scope>IDENTIFICATION</scope>
</reference>